<organism evidence="2 3">
    <name type="scientific">Auricularia subglabra (strain TFB-10046 / SS5)</name>
    <name type="common">White-rot fungus</name>
    <name type="synonym">Auricularia delicata (strain TFB10046)</name>
    <dbReference type="NCBI Taxonomy" id="717982"/>
    <lineage>
        <taxon>Eukaryota</taxon>
        <taxon>Fungi</taxon>
        <taxon>Dikarya</taxon>
        <taxon>Basidiomycota</taxon>
        <taxon>Agaricomycotina</taxon>
        <taxon>Agaricomycetes</taxon>
        <taxon>Auriculariales</taxon>
        <taxon>Auriculariaceae</taxon>
        <taxon>Auricularia</taxon>
    </lineage>
</organism>
<protein>
    <submittedName>
        <fullName evidence="2">Uncharacterized protein</fullName>
    </submittedName>
</protein>
<accession>J0D879</accession>
<feature type="region of interest" description="Disordered" evidence="1">
    <location>
        <begin position="141"/>
        <end position="196"/>
    </location>
</feature>
<evidence type="ECO:0000313" key="3">
    <source>
        <dbReference type="Proteomes" id="UP000006514"/>
    </source>
</evidence>
<gene>
    <name evidence="2" type="ORF">AURDEDRAFT_130638</name>
</gene>
<dbReference type="KEGG" id="adl:AURDEDRAFT_130638"/>
<dbReference type="EMBL" id="JH687891">
    <property type="protein sequence ID" value="EJD35405.1"/>
    <property type="molecule type" value="Genomic_DNA"/>
</dbReference>
<reference evidence="3" key="1">
    <citation type="journal article" date="2012" name="Science">
        <title>The Paleozoic origin of enzymatic lignin decomposition reconstructed from 31 fungal genomes.</title>
        <authorList>
            <person name="Floudas D."/>
            <person name="Binder M."/>
            <person name="Riley R."/>
            <person name="Barry K."/>
            <person name="Blanchette R.A."/>
            <person name="Henrissat B."/>
            <person name="Martinez A.T."/>
            <person name="Otillar R."/>
            <person name="Spatafora J.W."/>
            <person name="Yadav J.S."/>
            <person name="Aerts A."/>
            <person name="Benoit I."/>
            <person name="Boyd A."/>
            <person name="Carlson A."/>
            <person name="Copeland A."/>
            <person name="Coutinho P.M."/>
            <person name="de Vries R.P."/>
            <person name="Ferreira P."/>
            <person name="Findley K."/>
            <person name="Foster B."/>
            <person name="Gaskell J."/>
            <person name="Glotzer D."/>
            <person name="Gorecki P."/>
            <person name="Heitman J."/>
            <person name="Hesse C."/>
            <person name="Hori C."/>
            <person name="Igarashi K."/>
            <person name="Jurgens J.A."/>
            <person name="Kallen N."/>
            <person name="Kersten P."/>
            <person name="Kohler A."/>
            <person name="Kuees U."/>
            <person name="Kumar T.K.A."/>
            <person name="Kuo A."/>
            <person name="LaButti K."/>
            <person name="Larrondo L.F."/>
            <person name="Lindquist E."/>
            <person name="Ling A."/>
            <person name="Lombard V."/>
            <person name="Lucas S."/>
            <person name="Lundell T."/>
            <person name="Martin R."/>
            <person name="McLaughlin D.J."/>
            <person name="Morgenstern I."/>
            <person name="Morin E."/>
            <person name="Murat C."/>
            <person name="Nagy L.G."/>
            <person name="Nolan M."/>
            <person name="Ohm R.A."/>
            <person name="Patyshakuliyeva A."/>
            <person name="Rokas A."/>
            <person name="Ruiz-Duenas F.J."/>
            <person name="Sabat G."/>
            <person name="Salamov A."/>
            <person name="Samejima M."/>
            <person name="Schmutz J."/>
            <person name="Slot J.C."/>
            <person name="St John F."/>
            <person name="Stenlid J."/>
            <person name="Sun H."/>
            <person name="Sun S."/>
            <person name="Syed K."/>
            <person name="Tsang A."/>
            <person name="Wiebenga A."/>
            <person name="Young D."/>
            <person name="Pisabarro A."/>
            <person name="Eastwood D.C."/>
            <person name="Martin F."/>
            <person name="Cullen D."/>
            <person name="Grigoriev I.V."/>
            <person name="Hibbett D.S."/>
        </authorList>
    </citation>
    <scope>NUCLEOTIDE SEQUENCE [LARGE SCALE GENOMIC DNA]</scope>
    <source>
        <strain evidence="3">TFB10046</strain>
    </source>
</reference>
<sequence length="315" mass="34306">MPHTLAVALALVQWDTANVEGYLHGAYASIDPALREALDWALAAGWVTISLHDQAPTYAVVRVQVAAYARRLVTLLRELRDLGNASREQGYGTAEATANVQQANSLREVAAASLCEFAKHAAHLRAIVGLAASTTGEAMDVDPTSLPAGEPFPGAALPPDGEDFPEVPVPRPGKRPRSNDTETPDGSERAVKKPRKTRMLTAAELARFEDIERALQDYSDQLSDMMSAAQVGLDTVRDCLGLKQQLMRTVAILLCLTQRRADLVARALPEIRTLAAQIAETTPQQVVEKDRTYVEQLLARMPTFQVTSNSDRDEQ</sequence>
<name>J0D879_AURST</name>
<evidence type="ECO:0000256" key="1">
    <source>
        <dbReference type="SAM" id="MobiDB-lite"/>
    </source>
</evidence>
<dbReference type="Proteomes" id="UP000006514">
    <property type="component" value="Unassembled WGS sequence"/>
</dbReference>
<dbReference type="AlphaFoldDB" id="J0D879"/>
<dbReference type="InParanoid" id="J0D879"/>
<keyword evidence="3" id="KW-1185">Reference proteome</keyword>
<evidence type="ECO:0000313" key="2">
    <source>
        <dbReference type="EMBL" id="EJD35405.1"/>
    </source>
</evidence>
<proteinExistence type="predicted"/>